<dbReference type="EMBL" id="LATX01001328">
    <property type="protein sequence ID" value="KTB42496.1"/>
    <property type="molecule type" value="Genomic_DNA"/>
</dbReference>
<dbReference type="Proteomes" id="UP000054988">
    <property type="component" value="Unassembled WGS sequence"/>
</dbReference>
<comment type="caution">
    <text evidence="1">The sequence shown here is derived from an EMBL/GenBank/DDBJ whole genome shotgun (WGS) entry which is preliminary data.</text>
</comment>
<dbReference type="AlphaFoldDB" id="A0A0W0G1P6"/>
<gene>
    <name evidence="1" type="ORF">WG66_4942</name>
</gene>
<organism evidence="1 2">
    <name type="scientific">Moniliophthora roreri</name>
    <name type="common">Frosty pod rot fungus</name>
    <name type="synonym">Monilia roreri</name>
    <dbReference type="NCBI Taxonomy" id="221103"/>
    <lineage>
        <taxon>Eukaryota</taxon>
        <taxon>Fungi</taxon>
        <taxon>Dikarya</taxon>
        <taxon>Basidiomycota</taxon>
        <taxon>Agaricomycotina</taxon>
        <taxon>Agaricomycetes</taxon>
        <taxon>Agaricomycetidae</taxon>
        <taxon>Agaricales</taxon>
        <taxon>Marasmiineae</taxon>
        <taxon>Marasmiaceae</taxon>
        <taxon>Moniliophthora</taxon>
    </lineage>
</organism>
<evidence type="ECO:0000313" key="1">
    <source>
        <dbReference type="EMBL" id="KTB42496.1"/>
    </source>
</evidence>
<dbReference type="eggNOG" id="ENOG502S71Q">
    <property type="taxonomic scope" value="Eukaryota"/>
</dbReference>
<name>A0A0W0G1P6_MONRR</name>
<sequence>MSAGRLSQNLKKVAASWPKDPYRPHLQLSILLESLSKHPKLTPEAVRAAQDLLGDTVKKTYPVSEKISRPASVPLHYERLVEGFQKSAQGIARPWWKRLLGIW</sequence>
<proteinExistence type="predicted"/>
<accession>A0A0W0G1P6</accession>
<reference evidence="1 2" key="1">
    <citation type="submission" date="2015-12" db="EMBL/GenBank/DDBJ databases">
        <title>Draft genome sequence of Moniliophthora roreri, the causal agent of frosty pod rot of cacao.</title>
        <authorList>
            <person name="Aime M.C."/>
            <person name="Diaz-Valderrama J.R."/>
            <person name="Kijpornyongpan T."/>
            <person name="Phillips-Mora W."/>
        </authorList>
    </citation>
    <scope>NUCLEOTIDE SEQUENCE [LARGE SCALE GENOMIC DNA]</scope>
    <source>
        <strain evidence="1 2">MCA 2952</strain>
    </source>
</reference>
<dbReference type="Pfam" id="PF20180">
    <property type="entry name" value="UQCC2_CBP6"/>
    <property type="match status" value="1"/>
</dbReference>
<evidence type="ECO:0000313" key="2">
    <source>
        <dbReference type="Proteomes" id="UP000054988"/>
    </source>
</evidence>
<protein>
    <submittedName>
        <fullName evidence="1">Uncharacterized protein</fullName>
    </submittedName>
</protein>